<keyword evidence="2" id="KW-0489">Methyltransferase</keyword>
<dbReference type="EMBL" id="ATLV01022497">
    <property type="status" value="NOT_ANNOTATED_CDS"/>
    <property type="molecule type" value="Genomic_DNA"/>
</dbReference>
<proteinExistence type="predicted"/>
<accession>A0A084WBW7</accession>
<dbReference type="GO" id="GO:0032259">
    <property type="term" value="P:methylation"/>
    <property type="evidence" value="ECO:0007669"/>
    <property type="project" value="UniProtKB-KW"/>
</dbReference>
<dbReference type="Proteomes" id="UP000030765">
    <property type="component" value="Unassembled WGS sequence"/>
</dbReference>
<evidence type="ECO:0000313" key="4">
    <source>
        <dbReference type="Proteomes" id="UP000030765"/>
    </source>
</evidence>
<evidence type="ECO:0000313" key="3">
    <source>
        <dbReference type="EnsemblMetazoa" id="ASIC015854-PA"/>
    </source>
</evidence>
<gene>
    <name evidence="2" type="ORF">ZHAS_00015854</name>
</gene>
<dbReference type="EMBL" id="KE525333">
    <property type="protein sequence ID" value="KFB47711.1"/>
    <property type="molecule type" value="Genomic_DNA"/>
</dbReference>
<protein>
    <submittedName>
        <fullName evidence="2 3">DNA modification methyltransferase</fullName>
    </submittedName>
</protein>
<reference evidence="3" key="2">
    <citation type="submission" date="2020-05" db="UniProtKB">
        <authorList>
            <consortium name="EnsemblMetazoa"/>
        </authorList>
    </citation>
    <scope>IDENTIFICATION</scope>
</reference>
<dbReference type="VEuPathDB" id="VectorBase:ASIC015854"/>
<evidence type="ECO:0000313" key="2">
    <source>
        <dbReference type="EMBL" id="KFB47711.1"/>
    </source>
</evidence>
<evidence type="ECO:0000256" key="1">
    <source>
        <dbReference type="SAM" id="MobiDB-lite"/>
    </source>
</evidence>
<feature type="compositionally biased region" description="Basic residues" evidence="1">
    <location>
        <begin position="91"/>
        <end position="100"/>
    </location>
</feature>
<keyword evidence="2" id="KW-0808">Transferase</keyword>
<name>A0A084WBW7_ANOSI</name>
<dbReference type="GO" id="GO:0008168">
    <property type="term" value="F:methyltransferase activity"/>
    <property type="evidence" value="ECO:0007669"/>
    <property type="project" value="UniProtKB-KW"/>
</dbReference>
<organism evidence="2">
    <name type="scientific">Anopheles sinensis</name>
    <name type="common">Mosquito</name>
    <dbReference type="NCBI Taxonomy" id="74873"/>
    <lineage>
        <taxon>Eukaryota</taxon>
        <taxon>Metazoa</taxon>
        <taxon>Ecdysozoa</taxon>
        <taxon>Arthropoda</taxon>
        <taxon>Hexapoda</taxon>
        <taxon>Insecta</taxon>
        <taxon>Pterygota</taxon>
        <taxon>Neoptera</taxon>
        <taxon>Endopterygota</taxon>
        <taxon>Diptera</taxon>
        <taxon>Nematocera</taxon>
        <taxon>Culicoidea</taxon>
        <taxon>Culicidae</taxon>
        <taxon>Anophelinae</taxon>
        <taxon>Anopheles</taxon>
    </lineage>
</organism>
<dbReference type="AlphaFoldDB" id="A0A084WBW7"/>
<reference evidence="2 4" key="1">
    <citation type="journal article" date="2014" name="BMC Genomics">
        <title>Genome sequence of Anopheles sinensis provides insight into genetics basis of mosquito competence for malaria parasites.</title>
        <authorList>
            <person name="Zhou D."/>
            <person name="Zhang D."/>
            <person name="Ding G."/>
            <person name="Shi L."/>
            <person name="Hou Q."/>
            <person name="Ye Y."/>
            <person name="Xu Y."/>
            <person name="Zhou H."/>
            <person name="Xiong C."/>
            <person name="Li S."/>
            <person name="Yu J."/>
            <person name="Hong S."/>
            <person name="Yu X."/>
            <person name="Zou P."/>
            <person name="Chen C."/>
            <person name="Chang X."/>
            <person name="Wang W."/>
            <person name="Lv Y."/>
            <person name="Sun Y."/>
            <person name="Ma L."/>
            <person name="Shen B."/>
            <person name="Zhu C."/>
        </authorList>
    </citation>
    <scope>NUCLEOTIDE SEQUENCE [LARGE SCALE GENOMIC DNA]</scope>
</reference>
<sequence>MCAAEIDKCINERTGGGDEMVDQVSQDSGRFGDRFRPDRSLSTHERHLTGVSYRPRYSRFPVFQPQAPTHGDNDKPLFACLDKTWIPGKRASVHPSRRHTQPLAIKPHSPDGPAEDTRAEPPLSNGFTVITRCTDTSTLLATIVFHPDGTPLGSTEQMVMNCLPVLTLLSLMLAARREKEITICK</sequence>
<dbReference type="EnsemblMetazoa" id="ASIC015854-RA">
    <property type="protein sequence ID" value="ASIC015854-PA"/>
    <property type="gene ID" value="ASIC015854"/>
</dbReference>
<feature type="region of interest" description="Disordered" evidence="1">
    <location>
        <begin position="91"/>
        <end position="125"/>
    </location>
</feature>
<keyword evidence="4" id="KW-1185">Reference proteome</keyword>